<feature type="compositionally biased region" description="Low complexity" evidence="1">
    <location>
        <begin position="204"/>
        <end position="245"/>
    </location>
</feature>
<dbReference type="PANTHER" id="PTHR12358">
    <property type="entry name" value="SPHINGOSINE KINASE"/>
    <property type="match status" value="1"/>
</dbReference>
<feature type="region of interest" description="Disordered" evidence="1">
    <location>
        <begin position="705"/>
        <end position="725"/>
    </location>
</feature>
<feature type="compositionally biased region" description="Low complexity" evidence="1">
    <location>
        <begin position="263"/>
        <end position="275"/>
    </location>
</feature>
<feature type="compositionally biased region" description="Basic residues" evidence="1">
    <location>
        <begin position="343"/>
        <end position="352"/>
    </location>
</feature>
<dbReference type="InterPro" id="IPR050187">
    <property type="entry name" value="Lipid_Phosphate_FormReg"/>
</dbReference>
<proteinExistence type="predicted"/>
<feature type="domain" description="DAGKc" evidence="3">
    <location>
        <begin position="497"/>
        <end position="641"/>
    </location>
</feature>
<evidence type="ECO:0000313" key="5">
    <source>
        <dbReference type="Proteomes" id="UP000460718"/>
    </source>
</evidence>
<evidence type="ECO:0000256" key="2">
    <source>
        <dbReference type="SAM" id="SignalP"/>
    </source>
</evidence>
<dbReference type="InterPro" id="IPR017438">
    <property type="entry name" value="ATP-NAD_kinase_N"/>
</dbReference>
<dbReference type="EMBL" id="QXFW01000469">
    <property type="protein sequence ID" value="KAE9011287.1"/>
    <property type="molecule type" value="Genomic_DNA"/>
</dbReference>
<protein>
    <recommendedName>
        <fullName evidence="3">DAGKc domain-containing protein</fullName>
    </recommendedName>
</protein>
<feature type="chain" id="PRO_5025367043" description="DAGKc domain-containing protein" evidence="2">
    <location>
        <begin position="25"/>
        <end position="857"/>
    </location>
</feature>
<evidence type="ECO:0000259" key="3">
    <source>
        <dbReference type="PROSITE" id="PS50146"/>
    </source>
</evidence>
<comment type="caution">
    <text evidence="4">The sequence shown here is derived from an EMBL/GenBank/DDBJ whole genome shotgun (WGS) entry which is preliminary data.</text>
</comment>
<feature type="region of interest" description="Disordered" evidence="1">
    <location>
        <begin position="192"/>
        <end position="251"/>
    </location>
</feature>
<dbReference type="AlphaFoldDB" id="A0A6A3KZZ0"/>
<feature type="signal peptide" evidence="2">
    <location>
        <begin position="1"/>
        <end position="24"/>
    </location>
</feature>
<dbReference type="GO" id="GO:0016301">
    <property type="term" value="F:kinase activity"/>
    <property type="evidence" value="ECO:0007669"/>
    <property type="project" value="UniProtKB-KW"/>
</dbReference>
<dbReference type="PROSITE" id="PS50146">
    <property type="entry name" value="DAGK"/>
    <property type="match status" value="1"/>
</dbReference>
<dbReference type="SUPFAM" id="SSF111331">
    <property type="entry name" value="NAD kinase/diacylglycerol kinase-like"/>
    <property type="match status" value="1"/>
</dbReference>
<feature type="compositionally biased region" description="Low complexity" evidence="1">
    <location>
        <begin position="353"/>
        <end position="368"/>
    </location>
</feature>
<dbReference type="Gene3D" id="2.60.200.40">
    <property type="match status" value="1"/>
</dbReference>
<sequence length="857" mass="94576">MRQLAVLALLVFALVSLDKCLVTATTYSVTTHYADSDTTCGGTPYRIEVNEDSECSEADCAASVNGLYDGVASTVCTKDYQNEVWKRFGSSVYLLQVVYHDSVCSNFAYVRAYIANDECEVGSTSSWFIARIETNGSATVEHFTTESCSPDDLFLNTERATKADLDSNACDANYEYQWFTNKGNTAAPLVSSTVTGSSSGGGISTDTTDSSSASTDTTSDTTNTHDSATSPDTATTDNTSTTSSSGDGGSGLSKCFSLATSRSSSIPRLTSSPSSEFAAMPSPQQQQRPLAELLEHLHLESSQPPDERFAWLHRRSQHTQHPLVQFEFTKAYLTLHIVPRVARRRGDRRRKSVSNGSTPSTGSSGSSSEEGEKPGDPIFMKLKWEEVLGAHLQTACGQPLCRRSVVPRRVYMLALYACPSDGLMANGSEHHHHLHHHKEDLPTRRRLREWTFRFYGDEIERVAQLHHALNKWADPRRDTLEDIHTQTLFKPDGAISGPLRKFRVLIDRNEGSGWSLRKYEQFVAPIFRVANIDTTLEITADVERIREIAKQLPLNHFECVAIAGGDSYLHEFIQGLMARPDWKLAIRQPLGILPIDSGSANGLAASVAHHGHENLDLVNAAFALVKGRPQDLDITSVNNGTETRYSFLKLEWALSNEDQSIPAQMTSGVLADLRYSMSLRKQIAHTPAFSGRIWYLREDAEVSQPAKYFQQHPSDDSEAEDAPGQDLFNDLGHGKWTELQGPFRSAWVTNASHATPSAFVAPGAQLDDGYTYITAIDGTHPRSEVWRMLFSLETGRHLKRSAVQQIGTRALKLQPERASDRLCVDGHPMSGPSLVALVHRGLARIVALPRQRQSEKA</sequence>
<dbReference type="Pfam" id="PF00781">
    <property type="entry name" value="DAGK_cat"/>
    <property type="match status" value="1"/>
</dbReference>
<dbReference type="InterPro" id="IPR016064">
    <property type="entry name" value="NAD/diacylglycerol_kinase_sf"/>
</dbReference>
<organism evidence="4 5">
    <name type="scientific">Phytophthora fragariae</name>
    <dbReference type="NCBI Taxonomy" id="53985"/>
    <lineage>
        <taxon>Eukaryota</taxon>
        <taxon>Sar</taxon>
        <taxon>Stramenopiles</taxon>
        <taxon>Oomycota</taxon>
        <taxon>Peronosporomycetes</taxon>
        <taxon>Peronosporales</taxon>
        <taxon>Peronosporaceae</taxon>
        <taxon>Phytophthora</taxon>
    </lineage>
</organism>
<evidence type="ECO:0000313" key="4">
    <source>
        <dbReference type="EMBL" id="KAE9011287.1"/>
    </source>
</evidence>
<name>A0A6A3KZZ0_9STRA</name>
<evidence type="ECO:0000256" key="1">
    <source>
        <dbReference type="SAM" id="MobiDB-lite"/>
    </source>
</evidence>
<keyword evidence="2" id="KW-0732">Signal</keyword>
<accession>A0A6A3KZZ0</accession>
<feature type="region of interest" description="Disordered" evidence="1">
    <location>
        <begin position="263"/>
        <end position="287"/>
    </location>
</feature>
<dbReference type="GO" id="GO:0005524">
    <property type="term" value="F:ATP binding"/>
    <property type="evidence" value="ECO:0007669"/>
    <property type="project" value="UniProtKB-KW"/>
</dbReference>
<dbReference type="PANTHER" id="PTHR12358:SF54">
    <property type="entry name" value="SPHINGOSINE KINASE RELATED PROTEIN"/>
    <property type="match status" value="1"/>
</dbReference>
<feature type="region of interest" description="Disordered" evidence="1">
    <location>
        <begin position="343"/>
        <end position="376"/>
    </location>
</feature>
<dbReference type="Proteomes" id="UP000460718">
    <property type="component" value="Unassembled WGS sequence"/>
</dbReference>
<dbReference type="Gene3D" id="3.40.50.10330">
    <property type="entry name" value="Probable inorganic polyphosphate/atp-NAD kinase, domain 1"/>
    <property type="match status" value="1"/>
</dbReference>
<reference evidence="4 5" key="1">
    <citation type="submission" date="2018-09" db="EMBL/GenBank/DDBJ databases">
        <title>Genomic investigation of the strawberry pathogen Phytophthora fragariae indicates pathogenicity is determined by transcriptional variation in three key races.</title>
        <authorList>
            <person name="Adams T.M."/>
            <person name="Armitage A.D."/>
            <person name="Sobczyk M.K."/>
            <person name="Bates H.J."/>
            <person name="Dunwell J.M."/>
            <person name="Nellist C.F."/>
            <person name="Harrison R.J."/>
        </authorList>
    </citation>
    <scope>NUCLEOTIDE SEQUENCE [LARGE SCALE GENOMIC DNA]</scope>
    <source>
        <strain evidence="4 5">SCRP245</strain>
    </source>
</reference>
<gene>
    <name evidence="4" type="ORF">PF011_g9427</name>
</gene>
<dbReference type="InterPro" id="IPR001206">
    <property type="entry name" value="Diacylglycerol_kinase_cat_dom"/>
</dbReference>